<dbReference type="Proteomes" id="UP000248924">
    <property type="component" value="Unassembled WGS sequence"/>
</dbReference>
<dbReference type="AlphaFoldDB" id="A0A2W2DP85"/>
<evidence type="ECO:0000256" key="1">
    <source>
        <dbReference type="SAM" id="MobiDB-lite"/>
    </source>
</evidence>
<evidence type="ECO:0000313" key="3">
    <source>
        <dbReference type="Proteomes" id="UP000248924"/>
    </source>
</evidence>
<organism evidence="2 3">
    <name type="scientific">Micromonospora craterilacus</name>
    <dbReference type="NCBI Taxonomy" id="1655439"/>
    <lineage>
        <taxon>Bacteria</taxon>
        <taxon>Bacillati</taxon>
        <taxon>Actinomycetota</taxon>
        <taxon>Actinomycetes</taxon>
        <taxon>Micromonosporales</taxon>
        <taxon>Micromonosporaceae</taxon>
        <taxon>Micromonospora</taxon>
    </lineage>
</organism>
<dbReference type="EMBL" id="POTY01000524">
    <property type="protein sequence ID" value="PZG02730.1"/>
    <property type="molecule type" value="Genomic_DNA"/>
</dbReference>
<protein>
    <submittedName>
        <fullName evidence="2">Uncharacterized protein</fullName>
    </submittedName>
</protein>
<feature type="non-terminal residue" evidence="2">
    <location>
        <position position="61"/>
    </location>
</feature>
<gene>
    <name evidence="2" type="ORF">C1I95_34220</name>
</gene>
<accession>A0A2W2DP85</accession>
<name>A0A2W2DP85_9ACTN</name>
<proteinExistence type="predicted"/>
<keyword evidence="3" id="KW-1185">Reference proteome</keyword>
<dbReference type="RefSeq" id="WP_146605953.1">
    <property type="nucleotide sequence ID" value="NZ_POTY01000524.1"/>
</dbReference>
<evidence type="ECO:0000313" key="2">
    <source>
        <dbReference type="EMBL" id="PZG02730.1"/>
    </source>
</evidence>
<reference evidence="2 3" key="1">
    <citation type="submission" date="2018-01" db="EMBL/GenBank/DDBJ databases">
        <title>Draft genome sequence of Jishengella sp. NA12.</title>
        <authorList>
            <person name="Sahin N."/>
            <person name="Ay H."/>
            <person name="Saygin H."/>
        </authorList>
    </citation>
    <scope>NUCLEOTIDE SEQUENCE [LARGE SCALE GENOMIC DNA]</scope>
    <source>
        <strain evidence="2 3">NA12</strain>
    </source>
</reference>
<comment type="caution">
    <text evidence="2">The sequence shown here is derived from an EMBL/GenBank/DDBJ whole genome shotgun (WGS) entry which is preliminary data.</text>
</comment>
<feature type="region of interest" description="Disordered" evidence="1">
    <location>
        <begin position="1"/>
        <end position="23"/>
    </location>
</feature>
<sequence length="61" mass="6709">MTTISEPQHPGATVTDREGDQWARGADGRWRLSEDGISVSWADLDAGYGPLTETKRRPGRP</sequence>